<proteinExistence type="predicted"/>
<dbReference type="GO" id="GO:0006887">
    <property type="term" value="P:exocytosis"/>
    <property type="evidence" value="ECO:0007669"/>
    <property type="project" value="UniProtKB-KW"/>
</dbReference>
<dbReference type="AlphaFoldDB" id="A0AAE1H663"/>
<name>A0AAE1H663_9NEOP</name>
<dbReference type="PANTHER" id="PTHR45999">
    <property type="entry name" value="UNC-13-4A, ISOFORM B"/>
    <property type="match status" value="1"/>
</dbReference>
<keyword evidence="3" id="KW-1185">Reference proteome</keyword>
<feature type="non-terminal residue" evidence="2">
    <location>
        <position position="1"/>
    </location>
</feature>
<organism evidence="2 3">
    <name type="scientific">Frankliniella fusca</name>
    <dbReference type="NCBI Taxonomy" id="407009"/>
    <lineage>
        <taxon>Eukaryota</taxon>
        <taxon>Metazoa</taxon>
        <taxon>Ecdysozoa</taxon>
        <taxon>Arthropoda</taxon>
        <taxon>Hexapoda</taxon>
        <taxon>Insecta</taxon>
        <taxon>Pterygota</taxon>
        <taxon>Neoptera</taxon>
        <taxon>Paraneoptera</taxon>
        <taxon>Thysanoptera</taxon>
        <taxon>Terebrantia</taxon>
        <taxon>Thripoidea</taxon>
        <taxon>Thripidae</taxon>
        <taxon>Frankliniella</taxon>
    </lineage>
</organism>
<gene>
    <name evidence="2" type="ORF">KUF71_005844</name>
</gene>
<dbReference type="GO" id="GO:0099503">
    <property type="term" value="C:secretory vesicle"/>
    <property type="evidence" value="ECO:0007669"/>
    <property type="project" value="TreeGrafter"/>
</dbReference>
<evidence type="ECO:0000256" key="1">
    <source>
        <dbReference type="ARBA" id="ARBA00022483"/>
    </source>
</evidence>
<dbReference type="Proteomes" id="UP001219518">
    <property type="component" value="Unassembled WGS sequence"/>
</dbReference>
<dbReference type="EMBL" id="JAHWGI010000440">
    <property type="protein sequence ID" value="KAK3915537.1"/>
    <property type="molecule type" value="Genomic_DNA"/>
</dbReference>
<evidence type="ECO:0000313" key="2">
    <source>
        <dbReference type="EMBL" id="KAK3915537.1"/>
    </source>
</evidence>
<accession>A0AAE1H663</accession>
<dbReference type="PANTHER" id="PTHR45999:SF4">
    <property type="entry name" value="UNC-13-4A, ISOFORM B"/>
    <property type="match status" value="1"/>
</dbReference>
<evidence type="ECO:0000313" key="3">
    <source>
        <dbReference type="Proteomes" id="UP001219518"/>
    </source>
</evidence>
<reference evidence="2" key="1">
    <citation type="submission" date="2021-07" db="EMBL/GenBank/DDBJ databases">
        <authorList>
            <person name="Catto M.A."/>
            <person name="Jacobson A."/>
            <person name="Kennedy G."/>
            <person name="Labadie P."/>
            <person name="Hunt B.G."/>
            <person name="Srinivasan R."/>
        </authorList>
    </citation>
    <scope>NUCLEOTIDE SEQUENCE</scope>
    <source>
        <strain evidence="2">PL_HMW_Pooled</strain>
        <tissue evidence="2">Head</tissue>
    </source>
</reference>
<feature type="non-terminal residue" evidence="2">
    <location>
        <position position="119"/>
    </location>
</feature>
<dbReference type="InterPro" id="IPR052095">
    <property type="entry name" value="UNC-13_domain"/>
</dbReference>
<reference evidence="2" key="2">
    <citation type="journal article" date="2023" name="BMC Genomics">
        <title>Pest status, molecular evolution, and epigenetic factors derived from the genome assembly of Frankliniella fusca, a thysanopteran phytovirus vector.</title>
        <authorList>
            <person name="Catto M.A."/>
            <person name="Labadie P.E."/>
            <person name="Jacobson A.L."/>
            <person name="Kennedy G.G."/>
            <person name="Srinivasan R."/>
            <person name="Hunt B.G."/>
        </authorList>
    </citation>
    <scope>NUCLEOTIDE SEQUENCE</scope>
    <source>
        <strain evidence="2">PL_HMW_Pooled</strain>
    </source>
</reference>
<comment type="caution">
    <text evidence="2">The sequence shown here is derived from an EMBL/GenBank/DDBJ whole genome shotgun (WGS) entry which is preliminary data.</text>
</comment>
<sequence length="119" mass="12676">PLQPGVWWPPDQRTHGKEHEDLYVEVLYTLANRVGSLGSHPSHGHAHGHATAPEDLHEYAMAAFGFNAEQHRRLLAVAREEKPPIVVLNVVVLEAEGLEAKDANGECSAAGAAGSASSA</sequence>
<keyword evidence="1" id="KW-0268">Exocytosis</keyword>
<protein>
    <submittedName>
        <fullName evidence="2">Protein unc-13-like protein 4B</fullName>
    </submittedName>
</protein>